<organism evidence="2 3">
    <name type="scientific">Cronartium quercuum f. sp. fusiforme G11</name>
    <dbReference type="NCBI Taxonomy" id="708437"/>
    <lineage>
        <taxon>Eukaryota</taxon>
        <taxon>Fungi</taxon>
        <taxon>Dikarya</taxon>
        <taxon>Basidiomycota</taxon>
        <taxon>Pucciniomycotina</taxon>
        <taxon>Pucciniomycetes</taxon>
        <taxon>Pucciniales</taxon>
        <taxon>Coleosporiaceae</taxon>
        <taxon>Cronartium</taxon>
    </lineage>
</organism>
<dbReference type="Proteomes" id="UP000886653">
    <property type="component" value="Unassembled WGS sequence"/>
</dbReference>
<evidence type="ECO:0000313" key="2">
    <source>
        <dbReference type="EMBL" id="KAG0143463.1"/>
    </source>
</evidence>
<sequence>MSLTAHSFEAGCTAEPITTRFTSHPSGFAASLKSSSRAHYRPPPILLVEGEATSLSGSLNRFKVTASPNPCSTWTTRSKSPVEPIDSPAFMKGDLNFNTFRSRAALAIAEWGPSPTGTQFCLSAPPSPYRSNRPSPENTESSHLLGGPTADRTSSSPSNASLHPGFIRHSQSYTSFSSPPSTPFSPLTPGPYNVPQHRVASQNQPRPTLKARKIRPRPCPLQPSPQTPAQICDPVNETNGLRKHLGVRFADGSPQIGSTWHLTQYPERLASPPISAANLSLADLVELESIKQSLGTWCGEMMGSPMRVTFSQSSSCSGRDSRDL</sequence>
<feature type="compositionally biased region" description="Pro residues" evidence="1">
    <location>
        <begin position="217"/>
        <end position="226"/>
    </location>
</feature>
<feature type="compositionally biased region" description="Pro residues" evidence="1">
    <location>
        <begin position="180"/>
        <end position="189"/>
    </location>
</feature>
<protein>
    <submittedName>
        <fullName evidence="2">Uncharacterized protein</fullName>
    </submittedName>
</protein>
<evidence type="ECO:0000313" key="3">
    <source>
        <dbReference type="Proteomes" id="UP000886653"/>
    </source>
</evidence>
<keyword evidence="3" id="KW-1185">Reference proteome</keyword>
<comment type="caution">
    <text evidence="2">The sequence shown here is derived from an EMBL/GenBank/DDBJ whole genome shotgun (WGS) entry which is preliminary data.</text>
</comment>
<dbReference type="EMBL" id="MU167318">
    <property type="protein sequence ID" value="KAG0143463.1"/>
    <property type="molecule type" value="Genomic_DNA"/>
</dbReference>
<evidence type="ECO:0000256" key="1">
    <source>
        <dbReference type="SAM" id="MobiDB-lite"/>
    </source>
</evidence>
<proteinExistence type="predicted"/>
<feature type="region of interest" description="Disordered" evidence="1">
    <location>
        <begin position="119"/>
        <end position="231"/>
    </location>
</feature>
<gene>
    <name evidence="2" type="ORF">CROQUDRAFT_182685</name>
</gene>
<name>A0A9P6NG96_9BASI</name>
<accession>A0A9P6NG96</accession>
<dbReference type="AlphaFoldDB" id="A0A9P6NG96"/>
<feature type="compositionally biased region" description="Polar residues" evidence="1">
    <location>
        <begin position="151"/>
        <end position="161"/>
    </location>
</feature>
<reference evidence="2" key="1">
    <citation type="submission" date="2013-11" db="EMBL/GenBank/DDBJ databases">
        <title>Genome sequence of the fusiform rust pathogen reveals effectors for host alternation and coevolution with pine.</title>
        <authorList>
            <consortium name="DOE Joint Genome Institute"/>
            <person name="Smith K."/>
            <person name="Pendleton A."/>
            <person name="Kubisiak T."/>
            <person name="Anderson C."/>
            <person name="Salamov A."/>
            <person name="Aerts A."/>
            <person name="Riley R."/>
            <person name="Clum A."/>
            <person name="Lindquist E."/>
            <person name="Ence D."/>
            <person name="Campbell M."/>
            <person name="Kronenberg Z."/>
            <person name="Feau N."/>
            <person name="Dhillon B."/>
            <person name="Hamelin R."/>
            <person name="Burleigh J."/>
            <person name="Smith J."/>
            <person name="Yandell M."/>
            <person name="Nelson C."/>
            <person name="Grigoriev I."/>
            <person name="Davis J."/>
        </authorList>
    </citation>
    <scope>NUCLEOTIDE SEQUENCE</scope>
    <source>
        <strain evidence="2">G11</strain>
    </source>
</reference>
<dbReference type="OrthoDB" id="2501148at2759"/>